<keyword evidence="4" id="KW-1185">Reference proteome</keyword>
<dbReference type="Pfam" id="PF02594">
    <property type="entry name" value="DUF167"/>
    <property type="match status" value="1"/>
</dbReference>
<dbReference type="SUPFAM" id="SSF69786">
    <property type="entry name" value="YggU-like"/>
    <property type="match status" value="1"/>
</dbReference>
<dbReference type="Gene3D" id="3.30.1200.10">
    <property type="entry name" value="YggU-like"/>
    <property type="match status" value="1"/>
</dbReference>
<protein>
    <recommendedName>
        <fullName evidence="2">UPF0235 protein NSPWAT_0892</fullName>
    </recommendedName>
</protein>
<evidence type="ECO:0000313" key="4">
    <source>
        <dbReference type="Proteomes" id="UP001157733"/>
    </source>
</evidence>
<name>A0ABM9HC29_9BACT</name>
<dbReference type="RefSeq" id="WP_282010671.1">
    <property type="nucleotide sequence ID" value="NZ_OX336137.1"/>
</dbReference>
<gene>
    <name evidence="3" type="ORF">NSPWAT_0892</name>
</gene>
<reference evidence="3 4" key="1">
    <citation type="submission" date="2022-09" db="EMBL/GenBank/DDBJ databases">
        <authorList>
            <person name="Kop L."/>
        </authorList>
    </citation>
    <scope>NUCLEOTIDE SEQUENCE [LARGE SCALE GENOMIC DNA]</scope>
    <source>
        <strain evidence="3 4">347</strain>
    </source>
</reference>
<dbReference type="InterPro" id="IPR036591">
    <property type="entry name" value="YggU-like_sf"/>
</dbReference>
<dbReference type="InterPro" id="IPR003746">
    <property type="entry name" value="DUF167"/>
</dbReference>
<accession>A0ABM9HC29</accession>
<dbReference type="PANTHER" id="PTHR13420">
    <property type="entry name" value="UPF0235 PROTEIN C15ORF40"/>
    <property type="match status" value="1"/>
</dbReference>
<dbReference type="PANTHER" id="PTHR13420:SF7">
    <property type="entry name" value="UPF0235 PROTEIN C15ORF40"/>
    <property type="match status" value="1"/>
</dbReference>
<evidence type="ECO:0000256" key="2">
    <source>
        <dbReference type="HAMAP-Rule" id="MF_00634"/>
    </source>
</evidence>
<comment type="similarity">
    <text evidence="1 2">Belongs to the UPF0235 family.</text>
</comment>
<dbReference type="EMBL" id="OX336137">
    <property type="protein sequence ID" value="CAI2717751.1"/>
    <property type="molecule type" value="Genomic_DNA"/>
</dbReference>
<dbReference type="SMART" id="SM01152">
    <property type="entry name" value="DUF167"/>
    <property type="match status" value="1"/>
</dbReference>
<dbReference type="NCBIfam" id="TIGR00251">
    <property type="entry name" value="DUF167 family protein"/>
    <property type="match status" value="1"/>
</dbReference>
<evidence type="ECO:0000313" key="3">
    <source>
        <dbReference type="EMBL" id="CAI2717751.1"/>
    </source>
</evidence>
<dbReference type="Proteomes" id="UP001157733">
    <property type="component" value="Chromosome"/>
</dbReference>
<organism evidence="3 4">
    <name type="scientific">Nitrospina watsonii</name>
    <dbReference type="NCBI Taxonomy" id="1323948"/>
    <lineage>
        <taxon>Bacteria</taxon>
        <taxon>Pseudomonadati</taxon>
        <taxon>Nitrospinota/Tectimicrobiota group</taxon>
        <taxon>Nitrospinota</taxon>
        <taxon>Nitrospinia</taxon>
        <taxon>Nitrospinales</taxon>
        <taxon>Nitrospinaceae</taxon>
        <taxon>Nitrospina</taxon>
    </lineage>
</organism>
<dbReference type="HAMAP" id="MF_00634">
    <property type="entry name" value="UPF0235"/>
    <property type="match status" value="1"/>
</dbReference>
<sequence length="99" mass="10689">MSLPIKKNDHGLQFSVTIQPRASRNEIVGVHNDTLKIKLTAPPVEGAANKACLQLLGKVLGVAPSKLSIVNGASSRSKVIQVEGLDEARFREQLRPHLS</sequence>
<proteinExistence type="inferred from homology"/>
<evidence type="ECO:0000256" key="1">
    <source>
        <dbReference type="ARBA" id="ARBA00010364"/>
    </source>
</evidence>